<dbReference type="SMART" id="SM00093">
    <property type="entry name" value="SERPIN"/>
    <property type="match status" value="1"/>
</dbReference>
<dbReference type="EMBL" id="JACIFY010000028">
    <property type="protein sequence ID" value="MBB4238958.1"/>
    <property type="molecule type" value="Genomic_DNA"/>
</dbReference>
<proteinExistence type="inferred from homology"/>
<dbReference type="GO" id="GO:0005615">
    <property type="term" value="C:extracellular space"/>
    <property type="evidence" value="ECO:0007669"/>
    <property type="project" value="InterPro"/>
</dbReference>
<dbReference type="InterPro" id="IPR023796">
    <property type="entry name" value="Serpin_dom"/>
</dbReference>
<organism evidence="4 5">
    <name type="scientific">Rhizobium esperanzae</name>
    <dbReference type="NCBI Taxonomy" id="1967781"/>
    <lineage>
        <taxon>Bacteria</taxon>
        <taxon>Pseudomonadati</taxon>
        <taxon>Pseudomonadota</taxon>
        <taxon>Alphaproteobacteria</taxon>
        <taxon>Hyphomicrobiales</taxon>
        <taxon>Rhizobiaceae</taxon>
        <taxon>Rhizobium/Agrobacterium group</taxon>
        <taxon>Rhizobium</taxon>
    </lineage>
</organism>
<gene>
    <name evidence="4" type="ORF">GGD57_005573</name>
</gene>
<evidence type="ECO:0000259" key="3">
    <source>
        <dbReference type="SMART" id="SM00093"/>
    </source>
</evidence>
<dbReference type="InterPro" id="IPR042185">
    <property type="entry name" value="Serpin_sf_2"/>
</dbReference>
<comment type="similarity">
    <text evidence="1">Belongs to the serpin family.</text>
</comment>
<dbReference type="AlphaFoldDB" id="A0A7W6R9U2"/>
<accession>A0A7W6R9U2</accession>
<dbReference type="PANTHER" id="PTHR11461">
    <property type="entry name" value="SERINE PROTEASE INHIBITOR, SERPIN"/>
    <property type="match status" value="1"/>
</dbReference>
<evidence type="ECO:0000313" key="4">
    <source>
        <dbReference type="EMBL" id="MBB4238958.1"/>
    </source>
</evidence>
<dbReference type="SUPFAM" id="SSF56574">
    <property type="entry name" value="Serpins"/>
    <property type="match status" value="1"/>
</dbReference>
<evidence type="ECO:0000256" key="1">
    <source>
        <dbReference type="RuleBase" id="RU000411"/>
    </source>
</evidence>
<dbReference type="InterPro" id="IPR036186">
    <property type="entry name" value="Serpin_sf"/>
</dbReference>
<dbReference type="Gene3D" id="2.30.39.10">
    <property type="entry name" value="Alpha-1-antitrypsin, domain 1"/>
    <property type="match status" value="1"/>
</dbReference>
<sequence length="406" mass="42120">MPKSILLAGLAASLITLAPAAHAGETGDGKALLAAQAGLAVELLDRTLASEKAANIMVSPASLAAALGLASLGASDQGKASIAKSLGFREPKGPATVLDAMTPEKPAAADAPLATAVAIVFDDKLALVPGALPMLATHRIKPTIEDLDGPASVEHINAWVKDATRGAIPSILEAPPGGGFVSLGALSFKARWKTSFDRESPASPFQRPDGSTVSVPMMHLAGDGQKFRSDEKFSAVDLAYTGEGYSMVVVAARSGKGVDGADLKALTSWLQGEKFEAAKGEIFLPRFSLNDGRDLMPVLNAMGVAPEKAQKTEKAKDAAFPGFTRENIRLSRVLQKTMIKVDENGTEAAAATAAITERSIDPKLVRVVADARFAFALRDTKSGLLLAAGLIGDPLLEQDDLGPGRP</sequence>
<feature type="domain" description="Serpin" evidence="3">
    <location>
        <begin position="41"/>
        <end position="394"/>
    </location>
</feature>
<dbReference type="Gene3D" id="3.30.497.10">
    <property type="entry name" value="Antithrombin, subunit I, domain 2"/>
    <property type="match status" value="1"/>
</dbReference>
<dbReference type="PANTHER" id="PTHR11461:SF211">
    <property type="entry name" value="GH10112P-RELATED"/>
    <property type="match status" value="1"/>
</dbReference>
<dbReference type="Pfam" id="PF00079">
    <property type="entry name" value="Serpin"/>
    <property type="match status" value="1"/>
</dbReference>
<protein>
    <submittedName>
        <fullName evidence="4">Serpin B</fullName>
    </submittedName>
</protein>
<evidence type="ECO:0000313" key="5">
    <source>
        <dbReference type="Proteomes" id="UP000540909"/>
    </source>
</evidence>
<reference evidence="4 5" key="1">
    <citation type="submission" date="2020-08" db="EMBL/GenBank/DDBJ databases">
        <title>Genomic Encyclopedia of Type Strains, Phase IV (KMG-V): Genome sequencing to study the core and pangenomes of soil and plant-associated prokaryotes.</title>
        <authorList>
            <person name="Whitman W."/>
        </authorList>
    </citation>
    <scope>NUCLEOTIDE SEQUENCE [LARGE SCALE GENOMIC DNA]</scope>
    <source>
        <strain evidence="4 5">SEMIA 4089</strain>
    </source>
</reference>
<comment type="caution">
    <text evidence="4">The sequence shown here is derived from an EMBL/GenBank/DDBJ whole genome shotgun (WGS) entry which is preliminary data.</text>
</comment>
<dbReference type="GO" id="GO:0004867">
    <property type="term" value="F:serine-type endopeptidase inhibitor activity"/>
    <property type="evidence" value="ECO:0007669"/>
    <property type="project" value="InterPro"/>
</dbReference>
<keyword evidence="2" id="KW-0732">Signal</keyword>
<dbReference type="Proteomes" id="UP000540909">
    <property type="component" value="Unassembled WGS sequence"/>
</dbReference>
<name>A0A7W6R9U2_9HYPH</name>
<feature type="signal peptide" evidence="2">
    <location>
        <begin position="1"/>
        <end position="23"/>
    </location>
</feature>
<evidence type="ECO:0000256" key="2">
    <source>
        <dbReference type="SAM" id="SignalP"/>
    </source>
</evidence>
<dbReference type="InterPro" id="IPR042178">
    <property type="entry name" value="Serpin_sf_1"/>
</dbReference>
<feature type="chain" id="PRO_5030712612" evidence="2">
    <location>
        <begin position="24"/>
        <end position="406"/>
    </location>
</feature>
<dbReference type="RefSeq" id="WP_184473295.1">
    <property type="nucleotide sequence ID" value="NZ_JACIFY010000028.1"/>
</dbReference>
<dbReference type="InterPro" id="IPR000215">
    <property type="entry name" value="Serpin_fam"/>
</dbReference>